<dbReference type="Pfam" id="PF13563">
    <property type="entry name" value="2_5_RNA_ligase2"/>
    <property type="match status" value="1"/>
</dbReference>
<sequence>MSDIVSIELLLDPESESLVRADWGRLAAAGLSSMAAHTAPSNRPHVTLLVRPSLPTARFEGAVASLPIALTLAEPIVFRHGDRGVLARRVVPTDELVRLHRAVHAAVPPGPDAAHTKPGEWTPHVTLARRLRLDALDDALALLGAEHAGTGVALRRWDSARREVTPIG</sequence>
<reference evidence="1" key="1">
    <citation type="submission" date="2016-03" db="EMBL/GenBank/DDBJ databases">
        <authorList>
            <person name="Ploux O."/>
        </authorList>
    </citation>
    <scope>NUCLEOTIDE SEQUENCE</scope>
    <source>
        <strain evidence="1">UC1</strain>
    </source>
</reference>
<dbReference type="InterPro" id="IPR009097">
    <property type="entry name" value="Cyclic_Pdiesterase"/>
</dbReference>
<dbReference type="EMBL" id="FLQR01000001">
    <property type="protein sequence ID" value="SBS69840.1"/>
    <property type="molecule type" value="Genomic_DNA"/>
</dbReference>
<protein>
    <recommendedName>
        <fullName evidence="2">2'-5' RNA ligase</fullName>
    </recommendedName>
</protein>
<name>A0A1Y5NX16_9MICO</name>
<proteinExistence type="predicted"/>
<dbReference type="AlphaFoldDB" id="A0A1Y5NX16"/>
<evidence type="ECO:0008006" key="2">
    <source>
        <dbReference type="Google" id="ProtNLM"/>
    </source>
</evidence>
<dbReference type="Gene3D" id="3.90.1140.10">
    <property type="entry name" value="Cyclic phosphodiesterase"/>
    <property type="match status" value="1"/>
</dbReference>
<dbReference type="RefSeq" id="WP_295572128.1">
    <property type="nucleotide sequence ID" value="NZ_FLQR01000001.1"/>
</dbReference>
<gene>
    <name evidence="1" type="ORF">MIPYR_10021</name>
</gene>
<evidence type="ECO:0000313" key="1">
    <source>
        <dbReference type="EMBL" id="SBS69840.1"/>
    </source>
</evidence>
<organism evidence="1">
    <name type="scientific">uncultured Microbacterium sp</name>
    <dbReference type="NCBI Taxonomy" id="191216"/>
    <lineage>
        <taxon>Bacteria</taxon>
        <taxon>Bacillati</taxon>
        <taxon>Actinomycetota</taxon>
        <taxon>Actinomycetes</taxon>
        <taxon>Micrococcales</taxon>
        <taxon>Microbacteriaceae</taxon>
        <taxon>Microbacterium</taxon>
        <taxon>environmental samples</taxon>
    </lineage>
</organism>
<dbReference type="SUPFAM" id="SSF55144">
    <property type="entry name" value="LigT-like"/>
    <property type="match status" value="1"/>
</dbReference>
<accession>A0A1Y5NX16</accession>